<name>A0AAD9UZ91_ACRCE</name>
<dbReference type="InterPro" id="IPR039922">
    <property type="entry name" value="POFUT1"/>
</dbReference>
<evidence type="ECO:0000256" key="8">
    <source>
        <dbReference type="ARBA" id="ARBA00022824"/>
    </source>
</evidence>
<evidence type="ECO:0000256" key="6">
    <source>
        <dbReference type="ARBA" id="ARBA00022676"/>
    </source>
</evidence>
<keyword evidence="12" id="KW-0294">Fucose metabolism</keyword>
<evidence type="ECO:0000256" key="9">
    <source>
        <dbReference type="ARBA" id="ARBA00022976"/>
    </source>
</evidence>
<keyword evidence="6" id="KW-0328">Glycosyltransferase</keyword>
<organism evidence="17 18">
    <name type="scientific">Acropora cervicornis</name>
    <name type="common">Staghorn coral</name>
    <dbReference type="NCBI Taxonomy" id="6130"/>
    <lineage>
        <taxon>Eukaryota</taxon>
        <taxon>Metazoa</taxon>
        <taxon>Cnidaria</taxon>
        <taxon>Anthozoa</taxon>
        <taxon>Hexacorallia</taxon>
        <taxon>Scleractinia</taxon>
        <taxon>Astrocoeniina</taxon>
        <taxon>Acroporidae</taxon>
        <taxon>Acropora</taxon>
    </lineage>
</organism>
<proteinExistence type="inferred from homology"/>
<dbReference type="Proteomes" id="UP001249851">
    <property type="component" value="Unassembled WGS sequence"/>
</dbReference>
<dbReference type="Gene3D" id="3.40.50.11340">
    <property type="match status" value="1"/>
</dbReference>
<comment type="catalytic activity">
    <reaction evidence="15">
        <text>L-threonyl-[protein] + GDP-beta-L-fucose = 3-O-(alpha-L-fucosyl)-L-threonyl-[protein] + GDP + H(+)</text>
        <dbReference type="Rhea" id="RHEA:70491"/>
        <dbReference type="Rhea" id="RHEA-COMP:11060"/>
        <dbReference type="Rhea" id="RHEA-COMP:17915"/>
        <dbReference type="ChEBI" id="CHEBI:15378"/>
        <dbReference type="ChEBI" id="CHEBI:30013"/>
        <dbReference type="ChEBI" id="CHEBI:57273"/>
        <dbReference type="ChEBI" id="CHEBI:58189"/>
        <dbReference type="ChEBI" id="CHEBI:189631"/>
        <dbReference type="EC" id="2.4.1.221"/>
    </reaction>
    <physiologicalReaction direction="left-to-right" evidence="15">
        <dbReference type="Rhea" id="RHEA:70492"/>
    </physiologicalReaction>
</comment>
<comment type="pathway">
    <text evidence="2">Protein modification; protein glycosylation.</text>
</comment>
<evidence type="ECO:0000256" key="7">
    <source>
        <dbReference type="ARBA" id="ARBA00022679"/>
    </source>
</evidence>
<dbReference type="GO" id="GO:0005783">
    <property type="term" value="C:endoplasmic reticulum"/>
    <property type="evidence" value="ECO:0007669"/>
    <property type="project" value="UniProtKB-SubCell"/>
</dbReference>
<evidence type="ECO:0000256" key="11">
    <source>
        <dbReference type="ARBA" id="ARBA00023180"/>
    </source>
</evidence>
<evidence type="ECO:0000256" key="12">
    <source>
        <dbReference type="ARBA" id="ARBA00023253"/>
    </source>
</evidence>
<keyword evidence="9" id="KW-0914">Notch signaling pathway</keyword>
<dbReference type="Pfam" id="PF10250">
    <property type="entry name" value="O-FucT"/>
    <property type="match status" value="1"/>
</dbReference>
<keyword evidence="10" id="KW-1015">Disulfide bond</keyword>
<dbReference type="CDD" id="cd11302">
    <property type="entry name" value="O-FucT-1"/>
    <property type="match status" value="1"/>
</dbReference>
<comment type="similarity">
    <text evidence="3">Belongs to the glycosyltransferase 65 family.</text>
</comment>
<evidence type="ECO:0000313" key="17">
    <source>
        <dbReference type="EMBL" id="KAK2555484.1"/>
    </source>
</evidence>
<evidence type="ECO:0000313" key="18">
    <source>
        <dbReference type="Proteomes" id="UP001249851"/>
    </source>
</evidence>
<gene>
    <name evidence="17" type="ORF">P5673_022822</name>
</gene>
<dbReference type="PANTHER" id="PTHR21420">
    <property type="entry name" value="GDP-FUCOSE PROTEIN O-FUCOSYLTRANSFERASE 1"/>
    <property type="match status" value="1"/>
</dbReference>
<evidence type="ECO:0000256" key="13">
    <source>
        <dbReference type="ARBA" id="ARBA00023277"/>
    </source>
</evidence>
<evidence type="ECO:0000256" key="3">
    <source>
        <dbReference type="ARBA" id="ARBA00010626"/>
    </source>
</evidence>
<dbReference type="EC" id="2.4.1.221" evidence="4"/>
<dbReference type="EMBL" id="JARQWQ010000062">
    <property type="protein sequence ID" value="KAK2555484.1"/>
    <property type="molecule type" value="Genomic_DNA"/>
</dbReference>
<evidence type="ECO:0000256" key="16">
    <source>
        <dbReference type="ARBA" id="ARBA00048647"/>
    </source>
</evidence>
<evidence type="ECO:0000256" key="2">
    <source>
        <dbReference type="ARBA" id="ARBA00004922"/>
    </source>
</evidence>
<dbReference type="AlphaFoldDB" id="A0AAD9UZ91"/>
<evidence type="ECO:0000256" key="5">
    <source>
        <dbReference type="ARBA" id="ARBA00021745"/>
    </source>
</evidence>
<evidence type="ECO:0000256" key="15">
    <source>
        <dbReference type="ARBA" id="ARBA00047273"/>
    </source>
</evidence>
<comment type="catalytic activity">
    <reaction evidence="16">
        <text>L-seryl-[protein] + GDP-beta-L-fucose = 3-O-(alpha-L-fucosyl)-L-seryl-[protein] + GDP + H(+)</text>
        <dbReference type="Rhea" id="RHEA:63644"/>
        <dbReference type="Rhea" id="RHEA-COMP:9863"/>
        <dbReference type="Rhea" id="RHEA-COMP:17914"/>
        <dbReference type="ChEBI" id="CHEBI:15378"/>
        <dbReference type="ChEBI" id="CHEBI:29999"/>
        <dbReference type="ChEBI" id="CHEBI:57273"/>
        <dbReference type="ChEBI" id="CHEBI:58189"/>
        <dbReference type="ChEBI" id="CHEBI:189632"/>
        <dbReference type="EC" id="2.4.1.221"/>
    </reaction>
    <physiologicalReaction direction="left-to-right" evidence="16">
        <dbReference type="Rhea" id="RHEA:63645"/>
    </physiologicalReaction>
</comment>
<dbReference type="GO" id="GO:0007219">
    <property type="term" value="P:Notch signaling pathway"/>
    <property type="evidence" value="ECO:0007669"/>
    <property type="project" value="UniProtKB-KW"/>
</dbReference>
<evidence type="ECO:0000256" key="1">
    <source>
        <dbReference type="ARBA" id="ARBA00004240"/>
    </source>
</evidence>
<reference evidence="17" key="2">
    <citation type="journal article" date="2023" name="Science">
        <title>Genomic signatures of disease resistance in endangered staghorn corals.</title>
        <authorList>
            <person name="Vollmer S.V."/>
            <person name="Selwyn J.D."/>
            <person name="Despard B.A."/>
            <person name="Roesel C.L."/>
        </authorList>
    </citation>
    <scope>NUCLEOTIDE SEQUENCE</scope>
    <source>
        <strain evidence="17">K2</strain>
    </source>
</reference>
<keyword evidence="7" id="KW-0808">Transferase</keyword>
<keyword evidence="18" id="KW-1185">Reference proteome</keyword>
<evidence type="ECO:0000256" key="4">
    <source>
        <dbReference type="ARBA" id="ARBA00012196"/>
    </source>
</evidence>
<protein>
    <recommendedName>
        <fullName evidence="5">GDP-fucose protein O-fucosyltransferase 1</fullName>
        <ecNumber evidence="4">2.4.1.221</ecNumber>
    </recommendedName>
    <alternativeName>
        <fullName evidence="14">Peptide-O-fucosyltransferase 1</fullName>
    </alternativeName>
</protein>
<keyword evidence="11" id="KW-0325">Glycoprotein</keyword>
<evidence type="ECO:0000256" key="10">
    <source>
        <dbReference type="ARBA" id="ARBA00023157"/>
    </source>
</evidence>
<sequence>MGFLIKHTFALHGPEEPMENVSEIRPQRKQAHNVLGTIEKQTPVLNQLSYHANLELVIMRADCNPVNDGCRSVYMIIGNAEENFGGNLDAQIAFDVPGAQQPISFVSDEREHASGGFVVYCPCMGRFGNQAEQFLGSLAFAKGLNRTLILPPWIVYPSNKIGGSDRVSFDQWFLVKPLQDYINVVTMEVFMKNIASRVWPPGKRIGFCYSLSGDKCRMKEGNPFGPFWDHFNIDFDDYRQHSGLLWDTEEHWVRDGWNNRFPVSDFPVIALMGAPGSFPVKTENTWLQKYVQWSARIESKAKKYIAEVLRDEPFLAIHLRNGIDFERACEHVKDSSMTSFFASPQCIPAGSKRKLTYEMCFPGQKEILKKVKKVAKKTKVKRVFVATDNDPMMKELNQALKSLKVSVHKRDSFDEIDDPIVELAVLTKADHFIGNCVSSFTSFATRYRAVSGKPTLFWAFDDEKET</sequence>
<comment type="subcellular location">
    <subcellularLocation>
        <location evidence="1">Endoplasmic reticulum</location>
    </subcellularLocation>
</comment>
<evidence type="ECO:0000256" key="14">
    <source>
        <dbReference type="ARBA" id="ARBA00033080"/>
    </source>
</evidence>
<comment type="caution">
    <text evidence="17">The sequence shown here is derived from an EMBL/GenBank/DDBJ whole genome shotgun (WGS) entry which is preliminary data.</text>
</comment>
<dbReference type="Gene3D" id="3.40.50.11350">
    <property type="match status" value="1"/>
</dbReference>
<dbReference type="GO" id="GO:0046922">
    <property type="term" value="F:peptide-O-fucosyltransferase activity"/>
    <property type="evidence" value="ECO:0007669"/>
    <property type="project" value="UniProtKB-EC"/>
</dbReference>
<keyword evidence="13" id="KW-0119">Carbohydrate metabolism</keyword>
<keyword evidence="8" id="KW-0256">Endoplasmic reticulum</keyword>
<dbReference type="PANTHER" id="PTHR21420:SF10">
    <property type="entry name" value="GDP-FUCOSE PROTEIN O-FUCOSYLTRANSFERASE 1"/>
    <property type="match status" value="1"/>
</dbReference>
<dbReference type="GO" id="GO:0006004">
    <property type="term" value="P:fucose metabolic process"/>
    <property type="evidence" value="ECO:0007669"/>
    <property type="project" value="UniProtKB-KW"/>
</dbReference>
<dbReference type="InterPro" id="IPR019378">
    <property type="entry name" value="GDP-Fuc_O-FucTrfase"/>
</dbReference>
<accession>A0AAD9UZ91</accession>
<reference evidence="17" key="1">
    <citation type="journal article" date="2023" name="G3 (Bethesda)">
        <title>Whole genome assembly and annotation of the endangered Caribbean coral Acropora cervicornis.</title>
        <authorList>
            <person name="Selwyn J.D."/>
            <person name="Vollmer S.V."/>
        </authorList>
    </citation>
    <scope>NUCLEOTIDE SEQUENCE</scope>
    <source>
        <strain evidence="17">K2</strain>
    </source>
</reference>